<protein>
    <submittedName>
        <fullName evidence="3">DUF126 domain-containing protein</fullName>
    </submittedName>
</protein>
<dbReference type="PANTHER" id="PTHR36577">
    <property type="entry name" value="DUF521 DOMAIN PROTEIN (AFU_ORTHOLOGUE AFUA_6G00490)"/>
    <property type="match status" value="1"/>
</dbReference>
<gene>
    <name evidence="3" type="ORF">HB778_01985</name>
</gene>
<dbReference type="SUPFAM" id="SSF52016">
    <property type="entry name" value="LeuD/IlvD-like"/>
    <property type="match status" value="1"/>
</dbReference>
<dbReference type="InterPro" id="IPR002840">
    <property type="entry name" value="PMDh-S-like_dom"/>
</dbReference>
<dbReference type="AlphaFoldDB" id="A0A7G6SM49"/>
<proteinExistence type="predicted"/>
<reference evidence="4" key="1">
    <citation type="journal article" date="2020" name="Mol. Plant Microbe">
        <title>Rhizobial microsymbionts of the narrowly endemic Oxytropis species growing in Kamchatka are characterized by significant genetic diversity and possess a set of genes that are associated with T3SS and T6SS secretion systems and can affect the development of symbiosis.</title>
        <authorList>
            <person name="Safronova V."/>
            <person name="Guro P."/>
            <person name="Sazanova A."/>
            <person name="Kuznetsova I."/>
            <person name="Belimov A."/>
            <person name="Yakubov V."/>
            <person name="Chirak E."/>
            <person name="Afonin A."/>
            <person name="Gogolev Y."/>
            <person name="Andronov E."/>
            <person name="Tikhonovich I."/>
        </authorList>
    </citation>
    <scope>NUCLEOTIDE SEQUENCE [LARGE SCALE GENOMIC DNA]</scope>
    <source>
        <strain evidence="4">583</strain>
    </source>
</reference>
<dbReference type="EMBL" id="CP050296">
    <property type="protein sequence ID" value="QND55581.1"/>
    <property type="molecule type" value="Genomic_DNA"/>
</dbReference>
<name>A0A7G6SM49_9HYPH</name>
<dbReference type="GO" id="GO:0016829">
    <property type="term" value="F:lyase activity"/>
    <property type="evidence" value="ECO:0007669"/>
    <property type="project" value="UniProtKB-KW"/>
</dbReference>
<dbReference type="PANTHER" id="PTHR36577:SF3">
    <property type="entry name" value="DUF521 DOMAIN PROTEIN (AFU_ORTHOLOGUE AFUA_6G00490)"/>
    <property type="match status" value="1"/>
</dbReference>
<accession>A0A7G6SM49</accession>
<dbReference type="Gene3D" id="3.50.30.10">
    <property type="entry name" value="Phosphohistidine domain"/>
    <property type="match status" value="1"/>
</dbReference>
<sequence length="179" mass="18737">MGALCAGQYRRDRRLRRDEGLHPLRRGWACCAGCIVTQSAERSGTFQLAGEAEGQALVLSRPLSFWGGIDAETGDIMDHSHPGLGQNVAGKILAMPSGRGSSSSSSVLAEAIRRGTAPAGILLERPDPILAVGAIVAEFLYGISMPLVVCEIAGIVSGDRIAIRAGVDGRAIIRAKTES</sequence>
<dbReference type="Pfam" id="PF01989">
    <property type="entry name" value="AcnX_swivel_put"/>
    <property type="match status" value="1"/>
</dbReference>
<feature type="domain" description="Phosphomevalonate dehydratase small subunit-like" evidence="2">
    <location>
        <begin position="63"/>
        <end position="146"/>
    </location>
</feature>
<evidence type="ECO:0000313" key="4">
    <source>
        <dbReference type="Proteomes" id="UP000515465"/>
    </source>
</evidence>
<dbReference type="Proteomes" id="UP000515465">
    <property type="component" value="Chromosome"/>
</dbReference>
<evidence type="ECO:0000313" key="3">
    <source>
        <dbReference type="EMBL" id="QND55581.1"/>
    </source>
</evidence>
<evidence type="ECO:0000259" key="2">
    <source>
        <dbReference type="Pfam" id="PF01989"/>
    </source>
</evidence>
<keyword evidence="1" id="KW-0456">Lyase</keyword>
<organism evidence="3 4">
    <name type="scientific">Mesorhizobium huakuii</name>
    <dbReference type="NCBI Taxonomy" id="28104"/>
    <lineage>
        <taxon>Bacteria</taxon>
        <taxon>Pseudomonadati</taxon>
        <taxon>Pseudomonadota</taxon>
        <taxon>Alphaproteobacteria</taxon>
        <taxon>Hyphomicrobiales</taxon>
        <taxon>Phyllobacteriaceae</taxon>
        <taxon>Mesorhizobium</taxon>
    </lineage>
</organism>
<evidence type="ECO:0000256" key="1">
    <source>
        <dbReference type="ARBA" id="ARBA00023239"/>
    </source>
</evidence>
<dbReference type="CDD" id="cd01356">
    <property type="entry name" value="AcnX_swivel"/>
    <property type="match status" value="1"/>
</dbReference>